<protein>
    <submittedName>
        <fullName evidence="2">GTP pyrophosphokinase family protein</fullName>
    </submittedName>
</protein>
<dbReference type="Gene3D" id="3.30.460.10">
    <property type="entry name" value="Beta Polymerase, domain 2"/>
    <property type="match status" value="1"/>
</dbReference>
<feature type="domain" description="RelA/SpoT" evidence="1">
    <location>
        <begin position="36"/>
        <end position="159"/>
    </location>
</feature>
<dbReference type="Gene3D" id="1.10.287.860">
    <property type="entry name" value="Nucleotidyltransferase"/>
    <property type="match status" value="1"/>
</dbReference>
<dbReference type="Pfam" id="PF04607">
    <property type="entry name" value="RelA_SpoT"/>
    <property type="match status" value="1"/>
</dbReference>
<dbReference type="InterPro" id="IPR043519">
    <property type="entry name" value="NT_sf"/>
</dbReference>
<dbReference type="PANTHER" id="PTHR47837">
    <property type="entry name" value="GTP PYROPHOSPHOKINASE YJBM"/>
    <property type="match status" value="1"/>
</dbReference>
<evidence type="ECO:0000259" key="1">
    <source>
        <dbReference type="SMART" id="SM00954"/>
    </source>
</evidence>
<comment type="caution">
    <text evidence="2">The sequence shown here is derived from an EMBL/GenBank/DDBJ whole genome shotgun (WGS) entry which is preliminary data.</text>
</comment>
<sequence>MMQYKFGIDEVATKISILQEEFAHLHSYNPIEHVQSRLKSPESIMEKVARRGCGPTFEEIRSEITDIAGVRVTCSFVSDVYRVYEMLADQPDLTVRQVKDYVAQPKPNGYRSLHALVEVPVHLSDRIVPVVIEVQLRTVAMDFWASLEHKIYYKFDAAVPQEMVDELREAAHTAADLDHRMEVLHRQLHGDAAAPRDPASSVLVPDDRVVALLHSMRAQDETR</sequence>
<accession>A0A927K5F4</accession>
<dbReference type="InterPro" id="IPR007685">
    <property type="entry name" value="RelA_SpoT"/>
</dbReference>
<dbReference type="AlphaFoldDB" id="A0A927K5F4"/>
<reference evidence="2" key="1">
    <citation type="submission" date="2020-09" db="EMBL/GenBank/DDBJ databases">
        <title>Nocardioides sp. strain MJB4 16S ribosomal RNA gene Genome sequencing and assembly.</title>
        <authorList>
            <person name="Kim I."/>
        </authorList>
    </citation>
    <scope>NUCLEOTIDE SEQUENCE</scope>
    <source>
        <strain evidence="2">MJB4</strain>
    </source>
</reference>
<gene>
    <name evidence="2" type="ORF">IE331_07500</name>
</gene>
<name>A0A927K5F4_9ACTN</name>
<dbReference type="Proteomes" id="UP000616839">
    <property type="component" value="Unassembled WGS sequence"/>
</dbReference>
<proteinExistence type="predicted"/>
<dbReference type="CDD" id="cd05399">
    <property type="entry name" value="NT_Rel-Spo_like"/>
    <property type="match status" value="1"/>
</dbReference>
<organism evidence="2 3">
    <name type="scientific">Nocardioides donggukensis</name>
    <dbReference type="NCBI Taxonomy" id="2774019"/>
    <lineage>
        <taxon>Bacteria</taxon>
        <taxon>Bacillati</taxon>
        <taxon>Actinomycetota</taxon>
        <taxon>Actinomycetes</taxon>
        <taxon>Propionibacteriales</taxon>
        <taxon>Nocardioidaceae</taxon>
        <taxon>Nocardioides</taxon>
    </lineage>
</organism>
<evidence type="ECO:0000313" key="2">
    <source>
        <dbReference type="EMBL" id="MBD8869465.1"/>
    </source>
</evidence>
<dbReference type="SUPFAM" id="SSF81301">
    <property type="entry name" value="Nucleotidyltransferase"/>
    <property type="match status" value="1"/>
</dbReference>
<dbReference type="EMBL" id="JACYXZ010000002">
    <property type="protein sequence ID" value="MBD8869465.1"/>
    <property type="molecule type" value="Genomic_DNA"/>
</dbReference>
<dbReference type="InterPro" id="IPR052366">
    <property type="entry name" value="GTP_Pyrophosphokinase"/>
</dbReference>
<dbReference type="PANTHER" id="PTHR47837:SF2">
    <property type="entry name" value="GTP PYROPHOSPHOKINASE YWAC"/>
    <property type="match status" value="1"/>
</dbReference>
<evidence type="ECO:0000313" key="3">
    <source>
        <dbReference type="Proteomes" id="UP000616839"/>
    </source>
</evidence>
<dbReference type="SMART" id="SM00954">
    <property type="entry name" value="RelA_SpoT"/>
    <property type="match status" value="1"/>
</dbReference>
<keyword evidence="3" id="KW-1185">Reference proteome</keyword>
<dbReference type="GO" id="GO:0015969">
    <property type="term" value="P:guanosine tetraphosphate metabolic process"/>
    <property type="evidence" value="ECO:0007669"/>
    <property type="project" value="InterPro"/>
</dbReference>